<gene>
    <name evidence="3" type="ORF">SOCE836_024390</name>
</gene>
<protein>
    <recommendedName>
        <fullName evidence="5">BioF2-like acetyltransferase domain-containing protein</fullName>
    </recommendedName>
</protein>
<dbReference type="InterPro" id="IPR038740">
    <property type="entry name" value="BioF2-like_GNAT_dom"/>
</dbReference>
<dbReference type="Gene3D" id="3.40.630.30">
    <property type="match status" value="1"/>
</dbReference>
<sequence>MAARLCEDTAPRGAGSPAERLRAALSAESPPPGGQVSERLDVEVLHRREALEALREPWGALWERCPAATVFQRPEWLIPWCRELGPEEVLALAFRSEQGLVGLAPLAIHHDRGERLVALLGAGITDYNDVLAAPGYERAVAEAVLAYLDERADAWDVADLHDLRGASPLFAAEAPAGWSDEIEKHEACPRVTIPEGAGPDELFSPGMRARVSRARKRLAKAGALRVDVADASSVDELLDALFANHRARWVSRGEGGVLDEALRPFHRAVARGLCARGALRLFGLRLDGRVIASLYGLAERGGMASYITGFDPEFAWYSPGLVMLASALEHAAAEGARTVDFLRGREPYKYEWGAVDRWTYRRRLRHRRAREAGREAGQGALEGAVRAVMAGEASPEVGLVRLLGAAGGLADAARAIEAARPAAGEGEAAARLEALRRCLDERRAACATVAEMLGAHRDAGVAGPDAPARAARLFDELCARSEEASVAAYSLGDPALLERATGEVVELLERWGALGKDRAILQIGCGIGRFEAALAPRVREAWGLDVAPRMIEAARRRCAGLPNVVLAVSSGVDLGDAPSSRFDLVYAVDSFPYLVAAGEAVVDRHVAEARRGLRPGGELAILSYSYRGDLARDAADVARLAARHGFDVLVSGERPFSLWDGRAYRLRRIEDR</sequence>
<dbReference type="Pfam" id="PF13480">
    <property type="entry name" value="Acetyltransf_6"/>
    <property type="match status" value="1"/>
</dbReference>
<dbReference type="PANTHER" id="PTHR42912">
    <property type="entry name" value="METHYLTRANSFERASE"/>
    <property type="match status" value="1"/>
</dbReference>
<feature type="domain" description="Methyltransferase" evidence="2">
    <location>
        <begin position="520"/>
        <end position="617"/>
    </location>
</feature>
<organism evidence="3 4">
    <name type="scientific">Sorangium cellulosum</name>
    <name type="common">Polyangium cellulosum</name>
    <dbReference type="NCBI Taxonomy" id="56"/>
    <lineage>
        <taxon>Bacteria</taxon>
        <taxon>Pseudomonadati</taxon>
        <taxon>Myxococcota</taxon>
        <taxon>Polyangia</taxon>
        <taxon>Polyangiales</taxon>
        <taxon>Polyangiaceae</taxon>
        <taxon>Sorangium</taxon>
    </lineage>
</organism>
<dbReference type="Proteomes" id="UP000295497">
    <property type="component" value="Chromosome"/>
</dbReference>
<dbReference type="CDD" id="cd02440">
    <property type="entry name" value="AdoMet_MTases"/>
    <property type="match status" value="1"/>
</dbReference>
<feature type="domain" description="BioF2-like acetyltransferase" evidence="1">
    <location>
        <begin position="207"/>
        <end position="349"/>
    </location>
</feature>
<dbReference type="EMBL" id="CP012672">
    <property type="protein sequence ID" value="AUX30336.1"/>
    <property type="molecule type" value="Genomic_DNA"/>
</dbReference>
<proteinExistence type="predicted"/>
<evidence type="ECO:0000259" key="2">
    <source>
        <dbReference type="Pfam" id="PF13649"/>
    </source>
</evidence>
<name>A0A4P2QKP8_SORCE</name>
<dbReference type="InterPro" id="IPR029063">
    <property type="entry name" value="SAM-dependent_MTases_sf"/>
</dbReference>
<reference evidence="3 4" key="1">
    <citation type="submission" date="2015-09" db="EMBL/GenBank/DDBJ databases">
        <title>Sorangium comparison.</title>
        <authorList>
            <person name="Zaburannyi N."/>
            <person name="Bunk B."/>
            <person name="Overmann J."/>
            <person name="Mueller R."/>
        </authorList>
    </citation>
    <scope>NUCLEOTIDE SEQUENCE [LARGE SCALE GENOMIC DNA]</scope>
    <source>
        <strain evidence="3 4">So ce836</strain>
    </source>
</reference>
<accession>A0A4P2QKP8</accession>
<evidence type="ECO:0000259" key="1">
    <source>
        <dbReference type="Pfam" id="PF13480"/>
    </source>
</evidence>
<dbReference type="InterPro" id="IPR041698">
    <property type="entry name" value="Methyltransf_25"/>
</dbReference>
<dbReference type="Gene3D" id="3.40.50.150">
    <property type="entry name" value="Vaccinia Virus protein VP39"/>
    <property type="match status" value="1"/>
</dbReference>
<evidence type="ECO:0008006" key="5">
    <source>
        <dbReference type="Google" id="ProtNLM"/>
    </source>
</evidence>
<dbReference type="InterPro" id="IPR016181">
    <property type="entry name" value="Acyl_CoA_acyltransferase"/>
</dbReference>
<dbReference type="AlphaFoldDB" id="A0A4P2QKP8"/>
<dbReference type="Pfam" id="PF13649">
    <property type="entry name" value="Methyltransf_25"/>
    <property type="match status" value="1"/>
</dbReference>
<dbReference type="GO" id="GO:0008168">
    <property type="term" value="F:methyltransferase activity"/>
    <property type="evidence" value="ECO:0007669"/>
    <property type="project" value="TreeGrafter"/>
</dbReference>
<dbReference type="InterPro" id="IPR050508">
    <property type="entry name" value="Methyltransf_Superfamily"/>
</dbReference>
<evidence type="ECO:0000313" key="4">
    <source>
        <dbReference type="Proteomes" id="UP000295497"/>
    </source>
</evidence>
<dbReference type="SUPFAM" id="SSF53335">
    <property type="entry name" value="S-adenosyl-L-methionine-dependent methyltransferases"/>
    <property type="match status" value="1"/>
</dbReference>
<evidence type="ECO:0000313" key="3">
    <source>
        <dbReference type="EMBL" id="AUX30336.1"/>
    </source>
</evidence>
<dbReference type="SUPFAM" id="SSF55729">
    <property type="entry name" value="Acyl-CoA N-acyltransferases (Nat)"/>
    <property type="match status" value="1"/>
</dbReference>